<comment type="caution">
    <text evidence="2">The sequence shown here is derived from an EMBL/GenBank/DDBJ whole genome shotgun (WGS) entry which is preliminary data.</text>
</comment>
<feature type="compositionally biased region" description="Basic and acidic residues" evidence="1">
    <location>
        <begin position="81"/>
        <end position="94"/>
    </location>
</feature>
<dbReference type="AlphaFoldDB" id="A0A5J4TYQ9"/>
<dbReference type="EMBL" id="SNRW01022997">
    <property type="protein sequence ID" value="KAA6363374.1"/>
    <property type="molecule type" value="Genomic_DNA"/>
</dbReference>
<accession>A0A5J4TYQ9</accession>
<proteinExistence type="predicted"/>
<evidence type="ECO:0000313" key="2">
    <source>
        <dbReference type="EMBL" id="KAA6363374.1"/>
    </source>
</evidence>
<feature type="region of interest" description="Disordered" evidence="1">
    <location>
        <begin position="64"/>
        <end position="123"/>
    </location>
</feature>
<gene>
    <name evidence="2" type="ORF">EZS28_041098</name>
</gene>
<feature type="compositionally biased region" description="Basic and acidic residues" evidence="1">
    <location>
        <begin position="111"/>
        <end position="123"/>
    </location>
</feature>
<evidence type="ECO:0000256" key="1">
    <source>
        <dbReference type="SAM" id="MobiDB-lite"/>
    </source>
</evidence>
<dbReference type="Proteomes" id="UP000324800">
    <property type="component" value="Unassembled WGS sequence"/>
</dbReference>
<evidence type="ECO:0000313" key="3">
    <source>
        <dbReference type="Proteomes" id="UP000324800"/>
    </source>
</evidence>
<organism evidence="2 3">
    <name type="scientific">Streblomastix strix</name>
    <dbReference type="NCBI Taxonomy" id="222440"/>
    <lineage>
        <taxon>Eukaryota</taxon>
        <taxon>Metamonada</taxon>
        <taxon>Preaxostyla</taxon>
        <taxon>Oxymonadida</taxon>
        <taxon>Streblomastigidae</taxon>
        <taxon>Streblomastix</taxon>
    </lineage>
</organism>
<name>A0A5J4TYQ9_9EUKA</name>
<reference evidence="2 3" key="1">
    <citation type="submission" date="2019-03" db="EMBL/GenBank/DDBJ databases">
        <title>Single cell metagenomics reveals metabolic interactions within the superorganism composed of flagellate Streblomastix strix and complex community of Bacteroidetes bacteria on its surface.</title>
        <authorList>
            <person name="Treitli S.C."/>
            <person name="Kolisko M."/>
            <person name="Husnik F."/>
            <person name="Keeling P."/>
            <person name="Hampl V."/>
        </authorList>
    </citation>
    <scope>NUCLEOTIDE SEQUENCE [LARGE SCALE GENOMIC DNA]</scope>
    <source>
        <strain evidence="2">ST1C</strain>
    </source>
</reference>
<protein>
    <submittedName>
        <fullName evidence="2">Uncharacterized protein</fullName>
    </submittedName>
</protein>
<sequence length="123" mass="14678">MDERRPLMVTTSTQQRLTVQTPPITESQGAWPIRSQAFIEREKAWDKRVVSIIELLQRLRAAEQEDRELNQEENPISHQSQLRERRENRQRQSDRYWNTIDPDQQALDRAIANKDNLRLRSSN</sequence>